<evidence type="ECO:0000256" key="5">
    <source>
        <dbReference type="ARBA" id="ARBA00023157"/>
    </source>
</evidence>
<evidence type="ECO:0000256" key="1">
    <source>
        <dbReference type="ARBA" id="ARBA00004648"/>
    </source>
</evidence>
<reference evidence="7 8" key="1">
    <citation type="journal article" date="2017" name="PLoS Biol.">
        <title>The sea cucumber genome provides insights into morphological evolution and visceral regeneration.</title>
        <authorList>
            <person name="Zhang X."/>
            <person name="Sun L."/>
            <person name="Yuan J."/>
            <person name="Sun Y."/>
            <person name="Gao Y."/>
            <person name="Zhang L."/>
            <person name="Li S."/>
            <person name="Dai H."/>
            <person name="Hamel J.F."/>
            <person name="Liu C."/>
            <person name="Yu Y."/>
            <person name="Liu S."/>
            <person name="Lin W."/>
            <person name="Guo K."/>
            <person name="Jin S."/>
            <person name="Xu P."/>
            <person name="Storey K.B."/>
            <person name="Huan P."/>
            <person name="Zhang T."/>
            <person name="Zhou Y."/>
            <person name="Zhang J."/>
            <person name="Lin C."/>
            <person name="Li X."/>
            <person name="Xing L."/>
            <person name="Huo D."/>
            <person name="Sun M."/>
            <person name="Wang L."/>
            <person name="Mercier A."/>
            <person name="Li F."/>
            <person name="Yang H."/>
            <person name="Xiang J."/>
        </authorList>
    </citation>
    <scope>NUCLEOTIDE SEQUENCE [LARGE SCALE GENOMIC DNA]</scope>
    <source>
        <strain evidence="7">Shaxun</strain>
        <tissue evidence="7">Muscle</tissue>
    </source>
</reference>
<dbReference type="EMBL" id="MRZV01000121">
    <property type="protein sequence ID" value="PIK58128.1"/>
    <property type="molecule type" value="Genomic_DNA"/>
</dbReference>
<dbReference type="InterPro" id="IPR004263">
    <property type="entry name" value="Exostosin"/>
</dbReference>
<comment type="subcellular location">
    <subcellularLocation>
        <location evidence="1">Endoplasmic reticulum membrane</location>
        <topology evidence="1">Single-pass type II membrane protein</topology>
    </subcellularLocation>
</comment>
<proteinExistence type="inferred from homology"/>
<dbReference type="PANTHER" id="PTHR48261">
    <property type="entry name" value="ACETYLGLUCOSAMINYLTRANSFERASE"/>
    <property type="match status" value="1"/>
</dbReference>
<dbReference type="InterPro" id="IPR015338">
    <property type="entry name" value="GT64_dom"/>
</dbReference>
<comment type="caution">
    <text evidence="7">The sequence shown here is derived from an EMBL/GenBank/DDBJ whole genome shotgun (WGS) entry which is preliminary data.</text>
</comment>
<keyword evidence="3" id="KW-0808">Transferase</keyword>
<evidence type="ECO:0000313" key="7">
    <source>
        <dbReference type="EMBL" id="PIK58128.1"/>
    </source>
</evidence>
<dbReference type="Pfam" id="PF09258">
    <property type="entry name" value="Glyco_transf_64"/>
    <property type="match status" value="1"/>
</dbReference>
<dbReference type="GO" id="GO:0016757">
    <property type="term" value="F:glycosyltransferase activity"/>
    <property type="evidence" value="ECO:0007669"/>
    <property type="project" value="InterPro"/>
</dbReference>
<dbReference type="Gene3D" id="3.90.550.10">
    <property type="entry name" value="Spore Coat Polysaccharide Biosynthesis Protein SpsA, Chain A"/>
    <property type="match status" value="1"/>
</dbReference>
<keyword evidence="5" id="KW-1015">Disulfide bond</keyword>
<dbReference type="AlphaFoldDB" id="A0A2G8LCY4"/>
<dbReference type="STRING" id="307972.A0A2G8LCY4"/>
<organism evidence="7 8">
    <name type="scientific">Stichopus japonicus</name>
    <name type="common">Sea cucumber</name>
    <dbReference type="NCBI Taxonomy" id="307972"/>
    <lineage>
        <taxon>Eukaryota</taxon>
        <taxon>Metazoa</taxon>
        <taxon>Echinodermata</taxon>
        <taxon>Eleutherozoa</taxon>
        <taxon>Echinozoa</taxon>
        <taxon>Holothuroidea</taxon>
        <taxon>Aspidochirotacea</taxon>
        <taxon>Aspidochirotida</taxon>
        <taxon>Stichopodidae</taxon>
        <taxon>Apostichopus</taxon>
    </lineage>
</organism>
<dbReference type="Proteomes" id="UP000230750">
    <property type="component" value="Unassembled WGS sequence"/>
</dbReference>
<gene>
    <name evidence="7" type="ORF">BSL78_04927</name>
</gene>
<keyword evidence="8" id="KW-1185">Reference proteome</keyword>
<dbReference type="GO" id="GO:1901135">
    <property type="term" value="P:carbohydrate derivative metabolic process"/>
    <property type="evidence" value="ECO:0007669"/>
    <property type="project" value="UniProtKB-ARBA"/>
</dbReference>
<name>A0A2G8LCY4_STIJA</name>
<evidence type="ECO:0000256" key="4">
    <source>
        <dbReference type="ARBA" id="ARBA00023136"/>
    </source>
</evidence>
<evidence type="ECO:0000256" key="3">
    <source>
        <dbReference type="ARBA" id="ARBA00022679"/>
    </source>
</evidence>
<dbReference type="SUPFAM" id="SSF53448">
    <property type="entry name" value="Nucleotide-diphospho-sugar transferases"/>
    <property type="match status" value="1"/>
</dbReference>
<comment type="similarity">
    <text evidence="2">Belongs to the glycosyltransferase 47 family.</text>
</comment>
<dbReference type="OrthoDB" id="5954868at2759"/>
<dbReference type="InterPro" id="IPR029044">
    <property type="entry name" value="Nucleotide-diphossugar_trans"/>
</dbReference>
<dbReference type="PANTHER" id="PTHR48261:SF4">
    <property type="entry name" value="EXOSTOSIN LIKE GLYCOSYLTRANSFERASE 3"/>
    <property type="match status" value="1"/>
</dbReference>
<evidence type="ECO:0000259" key="6">
    <source>
        <dbReference type="Pfam" id="PF09258"/>
    </source>
</evidence>
<keyword evidence="4" id="KW-0472">Membrane</keyword>
<accession>A0A2G8LCY4</accession>
<evidence type="ECO:0000256" key="2">
    <source>
        <dbReference type="ARBA" id="ARBA00010271"/>
    </source>
</evidence>
<feature type="domain" description="Glycosyl transferase 64" evidence="6">
    <location>
        <begin position="107"/>
        <end position="269"/>
    </location>
</feature>
<protein>
    <submittedName>
        <fullName evidence="7">Putative exostosin-like 3</fullName>
    </submittedName>
</protein>
<dbReference type="GO" id="GO:0005789">
    <property type="term" value="C:endoplasmic reticulum membrane"/>
    <property type="evidence" value="ECO:0007669"/>
    <property type="project" value="UniProtKB-SubCell"/>
</dbReference>
<evidence type="ECO:0000313" key="8">
    <source>
        <dbReference type="Proteomes" id="UP000230750"/>
    </source>
</evidence>
<sequence length="271" mass="31493">MTPESDDVFPPAEPPFSSPTFLRNFTSTYVDHHRSWNNPPGPFHLFPKTHWTQSCPLTPSLVDRRWGSVRSPTESGLRQGVSRIIRGNIPREQFTIVILTYQREAVLVIIVWNSPQPPSDDLIWPEIHVPVKVLQGGKNSLNNRFLPFDEIETEAVLSIDDDAHLRHDEMLFGFRVWRENRDRIVGFPGRYHAWDVDNNGGFLYNANYSCELSMVLTGAAYLHKYYFYQYTYYMPQEIRDKVDEFMNCEDIAMNFLVSHISRKPPVKIEAA</sequence>